<dbReference type="EMBL" id="JBHSBB010000013">
    <property type="protein sequence ID" value="MFC4033746.1"/>
    <property type="molecule type" value="Genomic_DNA"/>
</dbReference>
<dbReference type="Proteomes" id="UP001595765">
    <property type="component" value="Unassembled WGS sequence"/>
</dbReference>
<organism evidence="2 3">
    <name type="scientific">Streptomyces polygonati</name>
    <dbReference type="NCBI Taxonomy" id="1617087"/>
    <lineage>
        <taxon>Bacteria</taxon>
        <taxon>Bacillati</taxon>
        <taxon>Actinomycetota</taxon>
        <taxon>Actinomycetes</taxon>
        <taxon>Kitasatosporales</taxon>
        <taxon>Streptomycetaceae</taxon>
        <taxon>Streptomyces</taxon>
    </lineage>
</organism>
<reference evidence="3" key="1">
    <citation type="journal article" date="2019" name="Int. J. Syst. Evol. Microbiol.">
        <title>The Global Catalogue of Microorganisms (GCM) 10K type strain sequencing project: providing services to taxonomists for standard genome sequencing and annotation.</title>
        <authorList>
            <consortium name="The Broad Institute Genomics Platform"/>
            <consortium name="The Broad Institute Genome Sequencing Center for Infectious Disease"/>
            <person name="Wu L."/>
            <person name="Ma J."/>
        </authorList>
    </citation>
    <scope>NUCLEOTIDE SEQUENCE [LARGE SCALE GENOMIC DNA]</scope>
    <source>
        <strain evidence="3">CGMCC 4.7237</strain>
    </source>
</reference>
<name>A0ABV8HS60_9ACTN</name>
<keyword evidence="1" id="KW-0472">Membrane</keyword>
<keyword evidence="1" id="KW-1133">Transmembrane helix</keyword>
<proteinExistence type="predicted"/>
<sequence>MAGRLRRIYRRVSEDSAVLPALIAAIGTALVTSIMPEFLDMIPGGNGTKIGITAFGTMMLAGSWLSIYGKTGVGVAVFLKPNPNSAWLDTRLLEYSREARSQHVSSFYVNVDELSPGASTDRVGITQRVIEARLREENPKRSTGISFYLTCGLANSYNLGSQLFNSTQGSQLRVRDFREISVFNIPPSGTAAPLPPLRLLGAPNGPQTLQGNYSLTSLIQITTQQLNGPASADNRHALIIHIASGSPNMVTDAMDAARHGSHARYQVAANDTCETALIFARHVASFPDDSKAYNAVLKEVVQRWSAHLAAHSGANGLPAEGRLFISAPTSLAFALGALIPAAGPTKVIDYL</sequence>
<accession>A0ABV8HS60</accession>
<keyword evidence="3" id="KW-1185">Reference proteome</keyword>
<protein>
    <recommendedName>
        <fullName evidence="4">SMODS-associated and fused to various effectors domain-containing protein</fullName>
    </recommendedName>
</protein>
<evidence type="ECO:0008006" key="4">
    <source>
        <dbReference type="Google" id="ProtNLM"/>
    </source>
</evidence>
<evidence type="ECO:0000313" key="2">
    <source>
        <dbReference type="EMBL" id="MFC4033746.1"/>
    </source>
</evidence>
<evidence type="ECO:0000313" key="3">
    <source>
        <dbReference type="Proteomes" id="UP001595765"/>
    </source>
</evidence>
<feature type="transmembrane region" description="Helical" evidence="1">
    <location>
        <begin position="55"/>
        <end position="79"/>
    </location>
</feature>
<keyword evidence="1" id="KW-0812">Transmembrane</keyword>
<comment type="caution">
    <text evidence="2">The sequence shown here is derived from an EMBL/GenBank/DDBJ whole genome shotgun (WGS) entry which is preliminary data.</text>
</comment>
<evidence type="ECO:0000256" key="1">
    <source>
        <dbReference type="SAM" id="Phobius"/>
    </source>
</evidence>
<gene>
    <name evidence="2" type="ORF">ACFO3J_20010</name>
</gene>
<feature type="transmembrane region" description="Helical" evidence="1">
    <location>
        <begin position="16"/>
        <end position="35"/>
    </location>
</feature>